<evidence type="ECO:0000256" key="2">
    <source>
        <dbReference type="ARBA" id="ARBA00010350"/>
    </source>
</evidence>
<feature type="transmembrane region" description="Helical" evidence="6">
    <location>
        <begin position="65"/>
        <end position="85"/>
    </location>
</feature>
<dbReference type="GO" id="GO:0033119">
    <property type="term" value="P:negative regulation of RNA splicing"/>
    <property type="evidence" value="ECO:0007669"/>
    <property type="project" value="TreeGrafter"/>
</dbReference>
<reference evidence="10" key="1">
    <citation type="submission" date="2016-11" db="UniProtKB">
        <authorList>
            <consortium name="WormBaseParasite"/>
        </authorList>
    </citation>
    <scope>IDENTIFICATION</scope>
</reference>
<comment type="similarity">
    <text evidence="2 6">Belongs to the BI1 family.</text>
</comment>
<evidence type="ECO:0000313" key="7">
    <source>
        <dbReference type="EMBL" id="CAD5208077.1"/>
    </source>
</evidence>
<dbReference type="OrthoDB" id="1277691at2759"/>
<evidence type="ECO:0000313" key="10">
    <source>
        <dbReference type="WBParaSite" id="BXY_0676400.1"/>
    </source>
</evidence>
<dbReference type="GO" id="GO:0034620">
    <property type="term" value="P:cellular response to unfolded protein"/>
    <property type="evidence" value="ECO:0007669"/>
    <property type="project" value="TreeGrafter"/>
</dbReference>
<dbReference type="GO" id="GO:0019899">
    <property type="term" value="F:enzyme binding"/>
    <property type="evidence" value="ECO:0007669"/>
    <property type="project" value="TreeGrafter"/>
</dbReference>
<keyword evidence="4 6" id="KW-1133">Transmembrane helix</keyword>
<feature type="transmembrane region" description="Helical" evidence="6">
    <location>
        <begin position="179"/>
        <end position="197"/>
    </location>
</feature>
<evidence type="ECO:0000256" key="1">
    <source>
        <dbReference type="ARBA" id="ARBA00004141"/>
    </source>
</evidence>
<dbReference type="EMBL" id="CAJFDI010000001">
    <property type="protein sequence ID" value="CAD5208077.1"/>
    <property type="molecule type" value="Genomic_DNA"/>
</dbReference>
<dbReference type="Pfam" id="PF01027">
    <property type="entry name" value="Bax1-I"/>
    <property type="match status" value="1"/>
</dbReference>
<evidence type="ECO:0000256" key="4">
    <source>
        <dbReference type="ARBA" id="ARBA00022989"/>
    </source>
</evidence>
<gene>
    <name evidence="7" type="ORF">BXYJ_LOCUS313</name>
</gene>
<sequence length="248" mass="27791">MTSFYNRASNPRESDILGNIGRVFTSLEHKLEKDVREHLRNVYATLTVALFTAVLGVVANHFLNLYSLHFLCSIGIFGLTFALIASPATRETEKRRLGYLLALSFLVGVTTGPLVMYVGASDPSVVFNAYIITLVVFGCFSLAALHAESTKFLHLGGILSSALLALLITSIFARFTPSVHPVLIWGGLAINCAFIVYDTQMIAEKRRHGDTDYVLHTMELFIDFVNVFRYLLIILKERSDNQNRRRRD</sequence>
<dbReference type="Proteomes" id="UP000582659">
    <property type="component" value="Unassembled WGS sequence"/>
</dbReference>
<organism evidence="8 10">
    <name type="scientific">Bursaphelenchus xylophilus</name>
    <name type="common">Pinewood nematode worm</name>
    <name type="synonym">Aphelenchoides xylophilus</name>
    <dbReference type="NCBI Taxonomy" id="6326"/>
    <lineage>
        <taxon>Eukaryota</taxon>
        <taxon>Metazoa</taxon>
        <taxon>Ecdysozoa</taxon>
        <taxon>Nematoda</taxon>
        <taxon>Chromadorea</taxon>
        <taxon>Rhabditida</taxon>
        <taxon>Tylenchina</taxon>
        <taxon>Tylenchomorpha</taxon>
        <taxon>Aphelenchoidea</taxon>
        <taxon>Aphelenchoididae</taxon>
        <taxon>Bursaphelenchus</taxon>
    </lineage>
</organism>
<keyword evidence="5 6" id="KW-0472">Membrane</keyword>
<evidence type="ECO:0000313" key="8">
    <source>
        <dbReference type="Proteomes" id="UP000095284"/>
    </source>
</evidence>
<dbReference type="eggNOG" id="KOG1629">
    <property type="taxonomic scope" value="Eukaryota"/>
</dbReference>
<dbReference type="GO" id="GO:0031966">
    <property type="term" value="C:mitochondrial membrane"/>
    <property type="evidence" value="ECO:0007669"/>
    <property type="project" value="TreeGrafter"/>
</dbReference>
<feature type="transmembrane region" description="Helical" evidence="6">
    <location>
        <begin position="152"/>
        <end position="173"/>
    </location>
</feature>
<feature type="transmembrane region" description="Helical" evidence="6">
    <location>
        <begin position="125"/>
        <end position="145"/>
    </location>
</feature>
<dbReference type="PANTHER" id="PTHR23291:SF32">
    <property type="entry name" value="BAX INHIBITOR 1"/>
    <property type="match status" value="1"/>
</dbReference>
<dbReference type="SMR" id="A0A1I7S189"/>
<evidence type="ECO:0000256" key="6">
    <source>
        <dbReference type="RuleBase" id="RU004379"/>
    </source>
</evidence>
<name>A0A1I7S189_BURXY</name>
<dbReference type="WBParaSite" id="BXY_0676400.1">
    <property type="protein sequence ID" value="BXY_0676400.1"/>
    <property type="gene ID" value="BXY_0676400"/>
</dbReference>
<proteinExistence type="inferred from homology"/>
<dbReference type="EMBL" id="CAJFCV020000001">
    <property type="protein sequence ID" value="CAG9080122.1"/>
    <property type="molecule type" value="Genomic_DNA"/>
</dbReference>
<protein>
    <submittedName>
        <fullName evidence="7">(pine wood nematode) hypothetical protein</fullName>
    </submittedName>
</protein>
<dbReference type="AlphaFoldDB" id="A0A1I7S189"/>
<evidence type="ECO:0000256" key="3">
    <source>
        <dbReference type="ARBA" id="ARBA00022692"/>
    </source>
</evidence>
<keyword evidence="9" id="KW-1185">Reference proteome</keyword>
<dbReference type="InterPro" id="IPR006214">
    <property type="entry name" value="Bax_inhibitor_1-related"/>
</dbReference>
<dbReference type="GO" id="GO:2001234">
    <property type="term" value="P:negative regulation of apoptotic signaling pathway"/>
    <property type="evidence" value="ECO:0007669"/>
    <property type="project" value="TreeGrafter"/>
</dbReference>
<accession>A0A1I7S189</accession>
<feature type="transmembrane region" description="Helical" evidence="6">
    <location>
        <begin position="42"/>
        <end position="59"/>
    </location>
</feature>
<evidence type="ECO:0000256" key="5">
    <source>
        <dbReference type="ARBA" id="ARBA00023136"/>
    </source>
</evidence>
<dbReference type="Proteomes" id="UP000659654">
    <property type="component" value="Unassembled WGS sequence"/>
</dbReference>
<feature type="transmembrane region" description="Helical" evidence="6">
    <location>
        <begin position="97"/>
        <end position="119"/>
    </location>
</feature>
<comment type="subcellular location">
    <subcellularLocation>
        <location evidence="1">Membrane</location>
        <topology evidence="1">Multi-pass membrane protein</topology>
    </subcellularLocation>
</comment>
<evidence type="ECO:0000313" key="9">
    <source>
        <dbReference type="Proteomes" id="UP000659654"/>
    </source>
</evidence>
<dbReference type="PANTHER" id="PTHR23291">
    <property type="entry name" value="BAX INHIBITOR-RELATED"/>
    <property type="match status" value="1"/>
</dbReference>
<dbReference type="Proteomes" id="UP000095284">
    <property type="component" value="Unplaced"/>
</dbReference>
<keyword evidence="3 6" id="KW-0812">Transmembrane</keyword>
<reference evidence="7" key="2">
    <citation type="submission" date="2020-09" db="EMBL/GenBank/DDBJ databases">
        <authorList>
            <person name="Kikuchi T."/>
        </authorList>
    </citation>
    <scope>NUCLEOTIDE SEQUENCE</scope>
    <source>
        <strain evidence="7">Ka4C1</strain>
    </source>
</reference>